<organism evidence="1">
    <name type="scientific">uncultured Caudovirales phage</name>
    <dbReference type="NCBI Taxonomy" id="2100421"/>
    <lineage>
        <taxon>Viruses</taxon>
        <taxon>Duplodnaviria</taxon>
        <taxon>Heunggongvirae</taxon>
        <taxon>Uroviricota</taxon>
        <taxon>Caudoviricetes</taxon>
        <taxon>Peduoviridae</taxon>
        <taxon>Maltschvirus</taxon>
        <taxon>Maltschvirus maltsch</taxon>
    </lineage>
</organism>
<accession>A0A6J5NUA0</accession>
<name>A0A6J5NUA0_9CAUD</name>
<protein>
    <submittedName>
        <fullName evidence="1">Uncharacterized protein</fullName>
    </submittedName>
</protein>
<reference evidence="1" key="1">
    <citation type="submission" date="2020-04" db="EMBL/GenBank/DDBJ databases">
        <authorList>
            <person name="Chiriac C."/>
            <person name="Salcher M."/>
            <person name="Ghai R."/>
            <person name="Kavagutti S V."/>
        </authorList>
    </citation>
    <scope>NUCLEOTIDE SEQUENCE</scope>
</reference>
<proteinExistence type="predicted"/>
<dbReference type="EMBL" id="LR796735">
    <property type="protein sequence ID" value="CAB4162372.1"/>
    <property type="molecule type" value="Genomic_DNA"/>
</dbReference>
<gene>
    <name evidence="1" type="ORF">UFOVP782_33</name>
</gene>
<evidence type="ECO:0000313" key="1">
    <source>
        <dbReference type="EMBL" id="CAB4162372.1"/>
    </source>
</evidence>
<sequence>MSKHTNVINRVRIALGLVKFADAELLDGTKVTAESFEVGQLLSIVAEDGSLTPAPEGTHETADAYITVDANGVITTIEPKVAPVAAAEVPAAMAEVEVSTEVDPAIVQAVIEALLPTLSEMGDKISKMEAYMEKMEKMSSESITEVKESVAAFAKAPGTTKISTKPSSLYEMSKENTEGLGEKVARLKALTKGLNVKF</sequence>